<dbReference type="InterPro" id="IPR011006">
    <property type="entry name" value="CheY-like_superfamily"/>
</dbReference>
<keyword evidence="1" id="KW-0378">Hydrolase</keyword>
<dbReference type="PANTHER" id="PTHR43156:SF2">
    <property type="entry name" value="STAGE II SPORULATION PROTEIN E"/>
    <property type="match status" value="1"/>
</dbReference>
<dbReference type="InterPro" id="IPR001932">
    <property type="entry name" value="PPM-type_phosphatase-like_dom"/>
</dbReference>
<accession>A0A344PGM2</accession>
<evidence type="ECO:0000313" key="5">
    <source>
        <dbReference type="Proteomes" id="UP000252023"/>
    </source>
</evidence>
<dbReference type="SUPFAM" id="SSF52172">
    <property type="entry name" value="CheY-like"/>
    <property type="match status" value="1"/>
</dbReference>
<dbReference type="Proteomes" id="UP000252023">
    <property type="component" value="Chromosome"/>
</dbReference>
<evidence type="ECO:0000313" key="4">
    <source>
        <dbReference type="EMBL" id="AXC48527.1"/>
    </source>
</evidence>
<feature type="domain" description="Response regulatory" evidence="3">
    <location>
        <begin position="28"/>
        <end position="144"/>
    </location>
</feature>
<dbReference type="SUPFAM" id="SSF81606">
    <property type="entry name" value="PP2C-like"/>
    <property type="match status" value="1"/>
</dbReference>
<dbReference type="Gene3D" id="3.40.50.2300">
    <property type="match status" value="1"/>
</dbReference>
<dbReference type="OrthoDB" id="9811749at2"/>
<dbReference type="SMART" id="SM00331">
    <property type="entry name" value="PP2C_SIG"/>
    <property type="match status" value="1"/>
</dbReference>
<dbReference type="AlphaFoldDB" id="A0A344PGM2"/>
<keyword evidence="5" id="KW-1185">Reference proteome</keyword>
<evidence type="ECO:0000259" key="3">
    <source>
        <dbReference type="PROSITE" id="PS50110"/>
    </source>
</evidence>
<dbReference type="EMBL" id="CP030918">
    <property type="protein sequence ID" value="AXC48527.1"/>
    <property type="molecule type" value="Genomic_DNA"/>
</dbReference>
<dbReference type="KEGG" id="pars:DRW48_01355"/>
<dbReference type="InterPro" id="IPR052016">
    <property type="entry name" value="Bact_Sigma-Reg"/>
</dbReference>
<dbReference type="Pfam" id="PF07228">
    <property type="entry name" value="SpoIIE"/>
    <property type="match status" value="1"/>
</dbReference>
<gene>
    <name evidence="4" type="ORF">DRW48_01355</name>
</gene>
<reference evidence="5" key="1">
    <citation type="submission" date="2018-07" db="EMBL/GenBank/DDBJ databases">
        <title>Genome sequencing of Paracoccus sp. SC2-6.</title>
        <authorList>
            <person name="Heo J."/>
            <person name="Kim S.-J."/>
            <person name="Kwon S.-W."/>
        </authorList>
    </citation>
    <scope>NUCLEOTIDE SEQUENCE [LARGE SCALE GENOMIC DNA]</scope>
    <source>
        <strain evidence="5">SC2-6</strain>
    </source>
</reference>
<keyword evidence="2" id="KW-0597">Phosphoprotein</keyword>
<dbReference type="PANTHER" id="PTHR43156">
    <property type="entry name" value="STAGE II SPORULATION PROTEIN E-RELATED"/>
    <property type="match status" value="1"/>
</dbReference>
<dbReference type="Gene3D" id="3.60.40.10">
    <property type="entry name" value="PPM-type phosphatase domain"/>
    <property type="match status" value="1"/>
</dbReference>
<evidence type="ECO:0000256" key="1">
    <source>
        <dbReference type="ARBA" id="ARBA00022801"/>
    </source>
</evidence>
<feature type="modified residue" description="4-aspartylphosphate" evidence="2">
    <location>
        <position position="76"/>
    </location>
</feature>
<organism evidence="4 5">
    <name type="scientific">Paracoccus suum</name>
    <dbReference type="NCBI Taxonomy" id="2259340"/>
    <lineage>
        <taxon>Bacteria</taxon>
        <taxon>Pseudomonadati</taxon>
        <taxon>Pseudomonadota</taxon>
        <taxon>Alphaproteobacteria</taxon>
        <taxon>Rhodobacterales</taxon>
        <taxon>Paracoccaceae</taxon>
        <taxon>Paracoccus</taxon>
    </lineage>
</organism>
<dbReference type="PROSITE" id="PS50110">
    <property type="entry name" value="RESPONSE_REGULATORY"/>
    <property type="match status" value="1"/>
</dbReference>
<dbReference type="InterPro" id="IPR001789">
    <property type="entry name" value="Sig_transdc_resp-reg_receiver"/>
</dbReference>
<proteinExistence type="predicted"/>
<sequence>MRYPSRVAKPNRQIAPVSGVLRPSGGRRVLLAAEPGDARQGLALQLAAIGLQVTVAGTAAEALRAAAERPDFILCDWQVGDLTAADLCRACRAGWAEDQFAYFIVIIPPTAGKRVEAALGAGADDFLMSPVVPIELAARLAAGERFLTMAGRLSEGRREMAETLARLQAIQAETEADLSAARRLQQGLLGARNARFGEVEVSLLLRPAGHVGGDLVGFFPINARRVALYAIDVSGNGVAAALLTARLAAYLSGIAGENIALRLDENDLYDARRPAEVAQIFNRLMLEEMATEAYFTMVYVDLDVMSGKGQLVQAGHPHPLLQHADGSVEVLGLGGMPIGLISGASWEEVTFQLEPGGRLFVCSDGITEAENHVGAMLAENGLIAILRTNAFLGGSPFLESLCWSVAQFTQGKRTDDISAVLIERDRILPALS</sequence>
<protein>
    <submittedName>
        <fullName evidence="4">Fused response regulator/phosphatase</fullName>
    </submittedName>
</protein>
<dbReference type="GO" id="GO:0000160">
    <property type="term" value="P:phosphorelay signal transduction system"/>
    <property type="evidence" value="ECO:0007669"/>
    <property type="project" value="InterPro"/>
</dbReference>
<dbReference type="GO" id="GO:0016791">
    <property type="term" value="F:phosphatase activity"/>
    <property type="evidence" value="ECO:0007669"/>
    <property type="project" value="TreeGrafter"/>
</dbReference>
<evidence type="ECO:0000256" key="2">
    <source>
        <dbReference type="PROSITE-ProRule" id="PRU00169"/>
    </source>
</evidence>
<dbReference type="InterPro" id="IPR036457">
    <property type="entry name" value="PPM-type-like_dom_sf"/>
</dbReference>
<name>A0A344PGM2_9RHOB</name>
<dbReference type="SMART" id="SM00448">
    <property type="entry name" value="REC"/>
    <property type="match status" value="1"/>
</dbReference>